<dbReference type="Gene3D" id="3.40.50.300">
    <property type="entry name" value="P-loop containing nucleotide triphosphate hydrolases"/>
    <property type="match status" value="1"/>
</dbReference>
<gene>
    <name evidence="1" type="ORF">GCM10023318_45310</name>
</gene>
<reference evidence="2" key="1">
    <citation type="journal article" date="2019" name="Int. J. Syst. Evol. Microbiol.">
        <title>The Global Catalogue of Microorganisms (GCM) 10K type strain sequencing project: providing services to taxonomists for standard genome sequencing and annotation.</title>
        <authorList>
            <consortium name="The Broad Institute Genomics Platform"/>
            <consortium name="The Broad Institute Genome Sequencing Center for Infectious Disease"/>
            <person name="Wu L."/>
            <person name="Ma J."/>
        </authorList>
    </citation>
    <scope>NUCLEOTIDE SEQUENCE [LARGE SCALE GENOMIC DNA]</scope>
    <source>
        <strain evidence="2">JCM 18298</strain>
    </source>
</reference>
<dbReference type="Pfam" id="PF13469">
    <property type="entry name" value="Sulfotransfer_3"/>
    <property type="match status" value="1"/>
</dbReference>
<accession>A0ABP9KMW1</accession>
<organism evidence="1 2">
    <name type="scientific">Nocardia callitridis</name>
    <dbReference type="NCBI Taxonomy" id="648753"/>
    <lineage>
        <taxon>Bacteria</taxon>
        <taxon>Bacillati</taxon>
        <taxon>Actinomycetota</taxon>
        <taxon>Actinomycetes</taxon>
        <taxon>Mycobacteriales</taxon>
        <taxon>Nocardiaceae</taxon>
        <taxon>Nocardia</taxon>
    </lineage>
</organism>
<dbReference type="EMBL" id="BAABJM010000004">
    <property type="protein sequence ID" value="GAA5062052.1"/>
    <property type="molecule type" value="Genomic_DNA"/>
</dbReference>
<dbReference type="PANTHER" id="PTHR36451">
    <property type="entry name" value="PAPS-DEPENDENT SULFOTRANSFERASE STF3"/>
    <property type="match status" value="1"/>
</dbReference>
<evidence type="ECO:0000313" key="2">
    <source>
        <dbReference type="Proteomes" id="UP001500603"/>
    </source>
</evidence>
<protein>
    <submittedName>
        <fullName evidence="1">Sulfotransferase</fullName>
    </submittedName>
</protein>
<evidence type="ECO:0000313" key="1">
    <source>
        <dbReference type="EMBL" id="GAA5062052.1"/>
    </source>
</evidence>
<proteinExistence type="predicted"/>
<keyword evidence="2" id="KW-1185">Reference proteome</keyword>
<dbReference type="InterPro" id="IPR027417">
    <property type="entry name" value="P-loop_NTPase"/>
</dbReference>
<comment type="caution">
    <text evidence="1">The sequence shown here is derived from an EMBL/GenBank/DDBJ whole genome shotgun (WGS) entry which is preliminary data.</text>
</comment>
<dbReference type="SUPFAM" id="SSF52540">
    <property type="entry name" value="P-loop containing nucleoside triphosphate hydrolases"/>
    <property type="match status" value="1"/>
</dbReference>
<name>A0ABP9KMW1_9NOCA</name>
<dbReference type="PANTHER" id="PTHR36451:SF1">
    <property type="entry name" value="OMEGA-HYDROXY-BETA-DIHYDROMENAQUINONE-9 SULFOTRANSFERASE STF3"/>
    <property type="match status" value="1"/>
</dbReference>
<sequence>MPIDIIGACAVAVEVRKDPSAVFRDGFGLFDVNDDDQEKNVIGRDDVGTIDDLHASATKVVGLDDFGADDYREGLGVLLDSYAKDAELTPFGNKINRAFLRGALIARLLSESAWQRFPEHAEVAIERPIFVTGLPRSGTTALHRLLNADPAHQGLEMWLTEMPQPRPPRESWADDPVYQRIEAGFAQHHVDHPEFMGVHHISADQVEECWQLLRQSAMSVSYECLGYLPGYSEWLRTQDWTGAYRRHRRNLQLIGLPDKQRRWVLKNPSHLFALDAIFEVYPDALIVQLHRDPRTIIASVCSLNEQASDGWSTEFKGEVVGSTQLDLWARGADRFLEDRKRHNPNQFCDVYYDDFVTNPIGTTASIYEHFGLPLSNKAVATMTALHAESTGGAARPTHRYSLADFGLSAEQVDERFATYRTQHFPGR</sequence>
<dbReference type="InterPro" id="IPR052736">
    <property type="entry name" value="Stf3_sulfotransferase"/>
</dbReference>
<dbReference type="Proteomes" id="UP001500603">
    <property type="component" value="Unassembled WGS sequence"/>
</dbReference>